<dbReference type="EMBL" id="FNXT01001256">
    <property type="protein sequence ID" value="SZX76374.1"/>
    <property type="molecule type" value="Genomic_DNA"/>
</dbReference>
<evidence type="ECO:0000313" key="2">
    <source>
        <dbReference type="EMBL" id="SZX76374.1"/>
    </source>
</evidence>
<keyword evidence="3" id="KW-1185">Reference proteome</keyword>
<gene>
    <name evidence="2" type="ORF">BQ4739_LOCUS16762</name>
</gene>
<sequence length="126" mass="12857">MRALVAEAAVVAKRVLLRYAALLLVYFAYALVLQPIARRPSAPAAAVFGDSVCSSGSSSSAGAGAVAGQTGGLLFAALLWLAGLPMRMLGSLKAGLCRELLAACNEGLWFPGDCTVLFQQPGAAAM</sequence>
<organism evidence="2 3">
    <name type="scientific">Tetradesmus obliquus</name>
    <name type="common">Green alga</name>
    <name type="synonym">Acutodesmus obliquus</name>
    <dbReference type="NCBI Taxonomy" id="3088"/>
    <lineage>
        <taxon>Eukaryota</taxon>
        <taxon>Viridiplantae</taxon>
        <taxon>Chlorophyta</taxon>
        <taxon>core chlorophytes</taxon>
        <taxon>Chlorophyceae</taxon>
        <taxon>CS clade</taxon>
        <taxon>Sphaeropleales</taxon>
        <taxon>Scenedesmaceae</taxon>
        <taxon>Tetradesmus</taxon>
    </lineage>
</organism>
<reference evidence="2 3" key="1">
    <citation type="submission" date="2016-10" db="EMBL/GenBank/DDBJ databases">
        <authorList>
            <person name="Cai Z."/>
        </authorList>
    </citation>
    <scope>NUCLEOTIDE SEQUENCE [LARGE SCALE GENOMIC DNA]</scope>
</reference>
<keyword evidence="1" id="KW-0472">Membrane</keyword>
<feature type="transmembrane region" description="Helical" evidence="1">
    <location>
        <begin position="65"/>
        <end position="84"/>
    </location>
</feature>
<dbReference type="AlphaFoldDB" id="A0A383WGY3"/>
<dbReference type="Proteomes" id="UP000256970">
    <property type="component" value="Unassembled WGS sequence"/>
</dbReference>
<proteinExistence type="predicted"/>
<name>A0A383WGY3_TETOB</name>
<evidence type="ECO:0000256" key="1">
    <source>
        <dbReference type="SAM" id="Phobius"/>
    </source>
</evidence>
<evidence type="ECO:0000313" key="3">
    <source>
        <dbReference type="Proteomes" id="UP000256970"/>
    </source>
</evidence>
<keyword evidence="1" id="KW-0812">Transmembrane</keyword>
<accession>A0A383WGY3</accession>
<keyword evidence="1" id="KW-1133">Transmembrane helix</keyword>
<protein>
    <submittedName>
        <fullName evidence="2">Uncharacterized protein</fullName>
    </submittedName>
</protein>